<protein>
    <recommendedName>
        <fullName evidence="3">Thioredoxin reductase</fullName>
        <ecNumber evidence="3">1.8.1.9</ecNumber>
    </recommendedName>
</protein>
<dbReference type="AlphaFoldDB" id="A0A1W1HE42"/>
<keyword evidence="6" id="KW-1185">Reference proteome</keyword>
<dbReference type="PRINTS" id="PR00469">
    <property type="entry name" value="PNDRDTASEII"/>
</dbReference>
<dbReference type="PRINTS" id="PR00368">
    <property type="entry name" value="FADPNR"/>
</dbReference>
<dbReference type="InterPro" id="IPR036188">
    <property type="entry name" value="FAD/NAD-bd_sf"/>
</dbReference>
<dbReference type="InterPro" id="IPR023753">
    <property type="entry name" value="FAD/NAD-binding_dom"/>
</dbReference>
<feature type="domain" description="FAD/NAD(P)-binding" evidence="4">
    <location>
        <begin position="6"/>
        <end position="292"/>
    </location>
</feature>
<accession>A0A1W1HE42</accession>
<dbReference type="RefSeq" id="WP_080809211.1">
    <property type="nucleotide sequence ID" value="NZ_LT828565.1"/>
</dbReference>
<sequence>MPQSDYDLVIIGGGPAGLTAGIYAARARLNVVLYEKAAPGGQVIISDWIENYPGFPDGISGYDLGEKMLNHAKNLGLTIETEDVTGLDLTGDIKVIHLGPEKSVTTKAIIIASGASPKTLNVGEDKFRGKGVSFCATCDGPFFRDKTVVAVGGGDTAVQESLFLTRFVKKLYLVHRRDELRATKILQERAFKNDKIEFVWDSVVTGMDGLFAVENVNVKNVKTEEESSIKANGCFIWIGITPNTDFVGDDLNRDEWGFIFTNDRMETSIPGVFAAGDVRTTPLKQIATAVGDAAIAVMGVEHYIENINS</sequence>
<dbReference type="NCBIfam" id="TIGR01292">
    <property type="entry name" value="TRX_reduct"/>
    <property type="match status" value="1"/>
</dbReference>
<keyword evidence="3" id="KW-0274">FAD</keyword>
<dbReference type="SUPFAM" id="SSF51905">
    <property type="entry name" value="FAD/NAD(P)-binding domain"/>
    <property type="match status" value="1"/>
</dbReference>
<dbReference type="GO" id="GO:0004791">
    <property type="term" value="F:thioredoxin-disulfide reductase (NADPH) activity"/>
    <property type="evidence" value="ECO:0007669"/>
    <property type="project" value="UniProtKB-UniRule"/>
</dbReference>
<gene>
    <name evidence="5" type="primary">trxB</name>
    <name evidence="5" type="ORF">MTBBW1_2400003</name>
</gene>
<evidence type="ECO:0000313" key="5">
    <source>
        <dbReference type="EMBL" id="SLM30749.1"/>
    </source>
</evidence>
<dbReference type="Pfam" id="PF07992">
    <property type="entry name" value="Pyr_redox_2"/>
    <property type="match status" value="1"/>
</dbReference>
<dbReference type="EMBL" id="FWEV01000158">
    <property type="protein sequence ID" value="SLM30749.1"/>
    <property type="molecule type" value="Genomic_DNA"/>
</dbReference>
<keyword evidence="2 3" id="KW-0560">Oxidoreductase</keyword>
<dbReference type="GO" id="GO:0019430">
    <property type="term" value="P:removal of superoxide radicals"/>
    <property type="evidence" value="ECO:0007669"/>
    <property type="project" value="UniProtKB-UniRule"/>
</dbReference>
<comment type="similarity">
    <text evidence="3">Belongs to the class-II pyridine nucleotide-disulfide oxidoreductase family.</text>
</comment>
<name>A0A1W1HE42_9BACT</name>
<dbReference type="InterPro" id="IPR005982">
    <property type="entry name" value="Thioredox_Rdtase"/>
</dbReference>
<proteinExistence type="inferred from homology"/>
<dbReference type="OrthoDB" id="9806179at2"/>
<dbReference type="PANTHER" id="PTHR48105">
    <property type="entry name" value="THIOREDOXIN REDUCTASE 1-RELATED-RELATED"/>
    <property type="match status" value="1"/>
</dbReference>
<comment type="subunit">
    <text evidence="3">Homodimer.</text>
</comment>
<dbReference type="Gene3D" id="3.50.50.60">
    <property type="entry name" value="FAD/NAD(P)-binding domain"/>
    <property type="match status" value="2"/>
</dbReference>
<dbReference type="STRING" id="1246637.MTBBW1_2400003"/>
<comment type="catalytic activity">
    <reaction evidence="3">
        <text>[thioredoxin]-dithiol + NADP(+) = [thioredoxin]-disulfide + NADPH + H(+)</text>
        <dbReference type="Rhea" id="RHEA:20345"/>
        <dbReference type="Rhea" id="RHEA-COMP:10698"/>
        <dbReference type="Rhea" id="RHEA-COMP:10700"/>
        <dbReference type="ChEBI" id="CHEBI:15378"/>
        <dbReference type="ChEBI" id="CHEBI:29950"/>
        <dbReference type="ChEBI" id="CHEBI:50058"/>
        <dbReference type="ChEBI" id="CHEBI:57783"/>
        <dbReference type="ChEBI" id="CHEBI:58349"/>
        <dbReference type="EC" id="1.8.1.9"/>
    </reaction>
</comment>
<keyword evidence="3" id="KW-0676">Redox-active center</keyword>
<comment type="cofactor">
    <cofactor evidence="3">
        <name>FAD</name>
        <dbReference type="ChEBI" id="CHEBI:57692"/>
    </cofactor>
</comment>
<evidence type="ECO:0000313" key="6">
    <source>
        <dbReference type="Proteomes" id="UP000191931"/>
    </source>
</evidence>
<dbReference type="GO" id="GO:0005737">
    <property type="term" value="C:cytoplasm"/>
    <property type="evidence" value="ECO:0007669"/>
    <property type="project" value="InterPro"/>
</dbReference>
<evidence type="ECO:0000256" key="1">
    <source>
        <dbReference type="ARBA" id="ARBA00022630"/>
    </source>
</evidence>
<dbReference type="EC" id="1.8.1.9" evidence="3"/>
<dbReference type="Proteomes" id="UP000191931">
    <property type="component" value="Unassembled WGS sequence"/>
</dbReference>
<keyword evidence="1 3" id="KW-0285">Flavoprotein</keyword>
<reference evidence="5 6" key="1">
    <citation type="submission" date="2017-03" db="EMBL/GenBank/DDBJ databases">
        <authorList>
            <person name="Afonso C.L."/>
            <person name="Miller P.J."/>
            <person name="Scott M.A."/>
            <person name="Spackman E."/>
            <person name="Goraichik I."/>
            <person name="Dimitrov K.M."/>
            <person name="Suarez D.L."/>
            <person name="Swayne D.E."/>
        </authorList>
    </citation>
    <scope>NUCLEOTIDE SEQUENCE [LARGE SCALE GENOMIC DNA]</scope>
    <source>
        <strain evidence="5">PRJEB14757</strain>
    </source>
</reference>
<organism evidence="5 6">
    <name type="scientific">Desulfamplus magnetovallimortis</name>
    <dbReference type="NCBI Taxonomy" id="1246637"/>
    <lineage>
        <taxon>Bacteria</taxon>
        <taxon>Pseudomonadati</taxon>
        <taxon>Thermodesulfobacteriota</taxon>
        <taxon>Desulfobacteria</taxon>
        <taxon>Desulfobacterales</taxon>
        <taxon>Desulfobacteraceae</taxon>
        <taxon>Desulfamplus</taxon>
    </lineage>
</organism>
<dbReference type="InterPro" id="IPR050097">
    <property type="entry name" value="Ferredoxin-NADP_redctase_2"/>
</dbReference>
<evidence type="ECO:0000259" key="4">
    <source>
        <dbReference type="Pfam" id="PF07992"/>
    </source>
</evidence>
<evidence type="ECO:0000256" key="3">
    <source>
        <dbReference type="RuleBase" id="RU003880"/>
    </source>
</evidence>
<evidence type="ECO:0000256" key="2">
    <source>
        <dbReference type="ARBA" id="ARBA00023002"/>
    </source>
</evidence>